<dbReference type="InterPro" id="IPR029044">
    <property type="entry name" value="Nucleotide-diphossugar_trans"/>
</dbReference>
<organism evidence="1">
    <name type="scientific">viral metagenome</name>
    <dbReference type="NCBI Taxonomy" id="1070528"/>
    <lineage>
        <taxon>unclassified sequences</taxon>
        <taxon>metagenomes</taxon>
        <taxon>organismal metagenomes</taxon>
    </lineage>
</organism>
<dbReference type="SUPFAM" id="SSF53448">
    <property type="entry name" value="Nucleotide-diphospho-sugar transferases"/>
    <property type="match status" value="1"/>
</dbReference>
<name>A0A6C0CY21_9ZZZZ</name>
<evidence type="ECO:0008006" key="2">
    <source>
        <dbReference type="Google" id="ProtNLM"/>
    </source>
</evidence>
<sequence length="263" mass="30661">MYNITTICFGNKYTPIRDHWEKMINKNCIKKNKLTIWDESNIIQSDIKVPKEYAFWDSIRLKKNIDLLINEKKPVVHCDMDIILKNDIDEIVNLPYDFIISTEIGGKDSFPKECSNKLGFGVCSGFYIIKPSSLDFIIKLLKNIIEKKNNSYSDQVNLMNYITSSNYNLHVKEEMINGNIYNNKILEIDGIKICVLDFELIERDPIIIKNQIGMHINIDNVGGVINFIKYFYENLEDLPLTCRCGKRHLGDNNICKHIELREK</sequence>
<accession>A0A6C0CY21</accession>
<reference evidence="1" key="1">
    <citation type="journal article" date="2020" name="Nature">
        <title>Giant virus diversity and host interactions through global metagenomics.</title>
        <authorList>
            <person name="Schulz F."/>
            <person name="Roux S."/>
            <person name="Paez-Espino D."/>
            <person name="Jungbluth S."/>
            <person name="Walsh D.A."/>
            <person name="Denef V.J."/>
            <person name="McMahon K.D."/>
            <person name="Konstantinidis K.T."/>
            <person name="Eloe-Fadrosh E.A."/>
            <person name="Kyrpides N.C."/>
            <person name="Woyke T."/>
        </authorList>
    </citation>
    <scope>NUCLEOTIDE SEQUENCE</scope>
    <source>
        <strain evidence="1">GVMAG-M-3300023109-53</strain>
    </source>
</reference>
<protein>
    <recommendedName>
        <fullName evidence="2">Nucleotide-diphospho-sugar transferase domain-containing protein</fullName>
    </recommendedName>
</protein>
<dbReference type="Gene3D" id="3.90.550.10">
    <property type="entry name" value="Spore Coat Polysaccharide Biosynthesis Protein SpsA, Chain A"/>
    <property type="match status" value="1"/>
</dbReference>
<dbReference type="EMBL" id="MN739507">
    <property type="protein sequence ID" value="QHT09062.1"/>
    <property type="molecule type" value="Genomic_DNA"/>
</dbReference>
<dbReference type="AlphaFoldDB" id="A0A6C0CY21"/>
<evidence type="ECO:0000313" key="1">
    <source>
        <dbReference type="EMBL" id="QHT09062.1"/>
    </source>
</evidence>
<proteinExistence type="predicted"/>